<evidence type="ECO:0000256" key="4">
    <source>
        <dbReference type="ARBA" id="ARBA00023136"/>
    </source>
</evidence>
<reference evidence="10" key="1">
    <citation type="journal article" date="2017" name="bioRxiv">
        <title>Comparative analysis of the genomes of Stylophora pistillata and Acropora digitifera provides evidence for extensive differences between species of corals.</title>
        <authorList>
            <person name="Voolstra C.R."/>
            <person name="Li Y."/>
            <person name="Liew Y.J."/>
            <person name="Baumgarten S."/>
            <person name="Zoccola D."/>
            <person name="Flot J.-F."/>
            <person name="Tambutte S."/>
            <person name="Allemand D."/>
            <person name="Aranda M."/>
        </authorList>
    </citation>
    <scope>NUCLEOTIDE SEQUENCE [LARGE SCALE GENOMIC DNA]</scope>
</reference>
<dbReference type="FunFam" id="2.70.170.10:FF:000030">
    <property type="entry name" value="AcetylCholine Receptor"/>
    <property type="match status" value="1"/>
</dbReference>
<keyword evidence="10" id="KW-1185">Reference proteome</keyword>
<organism evidence="9 10">
    <name type="scientific">Stylophora pistillata</name>
    <name type="common">Smooth cauliflower coral</name>
    <dbReference type="NCBI Taxonomy" id="50429"/>
    <lineage>
        <taxon>Eukaryota</taxon>
        <taxon>Metazoa</taxon>
        <taxon>Cnidaria</taxon>
        <taxon>Anthozoa</taxon>
        <taxon>Hexacorallia</taxon>
        <taxon>Scleractinia</taxon>
        <taxon>Astrocoeniina</taxon>
        <taxon>Pocilloporidae</taxon>
        <taxon>Stylophora</taxon>
    </lineage>
</organism>
<keyword evidence="4 5" id="KW-0472">Membrane</keyword>
<dbReference type="CDD" id="cd19051">
    <property type="entry name" value="LGIC_TM_cation"/>
    <property type="match status" value="1"/>
</dbReference>
<comment type="caution">
    <text evidence="5">Lacks conserved residue(s) required for the propagation of feature annotation.</text>
</comment>
<dbReference type="PANTHER" id="PTHR18945">
    <property type="entry name" value="NEUROTRANSMITTER GATED ION CHANNEL"/>
    <property type="match status" value="1"/>
</dbReference>
<feature type="compositionally biased region" description="Basic residues" evidence="6">
    <location>
        <begin position="367"/>
        <end position="378"/>
    </location>
</feature>
<dbReference type="GO" id="GO:0016020">
    <property type="term" value="C:membrane"/>
    <property type="evidence" value="ECO:0007669"/>
    <property type="project" value="UniProtKB-SubCell"/>
</dbReference>
<evidence type="ECO:0000259" key="8">
    <source>
        <dbReference type="Pfam" id="PF02932"/>
    </source>
</evidence>
<protein>
    <submittedName>
        <fullName evidence="9">Neuronal acetylcholine receptor subunit alpha-7</fullName>
    </submittedName>
</protein>
<dbReference type="InterPro" id="IPR038050">
    <property type="entry name" value="Neuro_actylchol_rec"/>
</dbReference>
<feature type="region of interest" description="Disordered" evidence="6">
    <location>
        <begin position="367"/>
        <end position="389"/>
    </location>
</feature>
<dbReference type="InterPro" id="IPR006202">
    <property type="entry name" value="Neur_chan_lig-bd"/>
</dbReference>
<feature type="transmembrane region" description="Helical" evidence="5">
    <location>
        <begin position="245"/>
        <end position="270"/>
    </location>
</feature>
<evidence type="ECO:0000256" key="2">
    <source>
        <dbReference type="ARBA" id="ARBA00022692"/>
    </source>
</evidence>
<keyword evidence="5" id="KW-0407">Ion channel</keyword>
<feature type="signal peptide" evidence="5">
    <location>
        <begin position="1"/>
        <end position="21"/>
    </location>
</feature>
<dbReference type="OrthoDB" id="5964847at2759"/>
<dbReference type="GO" id="GO:0004888">
    <property type="term" value="F:transmembrane signaling receptor activity"/>
    <property type="evidence" value="ECO:0007669"/>
    <property type="project" value="InterPro"/>
</dbReference>
<dbReference type="InterPro" id="IPR006201">
    <property type="entry name" value="Neur_channel"/>
</dbReference>
<dbReference type="Gene3D" id="2.70.170.10">
    <property type="entry name" value="Neurotransmitter-gated ion-channel ligand-binding domain"/>
    <property type="match status" value="1"/>
</dbReference>
<keyword evidence="3 5" id="KW-1133">Transmembrane helix</keyword>
<dbReference type="STRING" id="50429.A0A2B4SE76"/>
<dbReference type="EMBL" id="LSMT01000104">
    <property type="protein sequence ID" value="PFX27389.1"/>
    <property type="molecule type" value="Genomic_DNA"/>
</dbReference>
<dbReference type="InterPro" id="IPR006029">
    <property type="entry name" value="Neurotrans-gated_channel_TM"/>
</dbReference>
<keyword evidence="5" id="KW-0813">Transport</keyword>
<feature type="transmembrane region" description="Helical" evidence="5">
    <location>
        <begin position="504"/>
        <end position="524"/>
    </location>
</feature>
<keyword evidence="5" id="KW-0732">Signal</keyword>
<gene>
    <name evidence="9" type="primary">Chrna7</name>
    <name evidence="9" type="ORF">AWC38_SpisGene7889</name>
</gene>
<comment type="subcellular location">
    <subcellularLocation>
        <location evidence="1">Membrane</location>
        <topology evidence="1">Multi-pass membrane protein</topology>
    </subcellularLocation>
</comment>
<feature type="transmembrane region" description="Helical" evidence="5">
    <location>
        <begin position="310"/>
        <end position="333"/>
    </location>
</feature>
<keyword evidence="2 5" id="KW-0812">Transmembrane</keyword>
<keyword evidence="9" id="KW-0675">Receptor</keyword>
<feature type="domain" description="Neurotransmitter-gated ion-channel transmembrane" evidence="8">
    <location>
        <begin position="253"/>
        <end position="515"/>
    </location>
</feature>
<comment type="caution">
    <text evidence="9">The sequence shown here is derived from an EMBL/GenBank/DDBJ whole genome shotgun (WGS) entry which is preliminary data.</text>
</comment>
<dbReference type="CDD" id="cd18997">
    <property type="entry name" value="LGIC_ECD_nAChR"/>
    <property type="match status" value="1"/>
</dbReference>
<evidence type="ECO:0000256" key="6">
    <source>
        <dbReference type="SAM" id="MobiDB-lite"/>
    </source>
</evidence>
<evidence type="ECO:0000256" key="3">
    <source>
        <dbReference type="ARBA" id="ARBA00022989"/>
    </source>
</evidence>
<dbReference type="SUPFAM" id="SSF90112">
    <property type="entry name" value="Neurotransmitter-gated ion-channel transmembrane pore"/>
    <property type="match status" value="1"/>
</dbReference>
<feature type="chain" id="PRO_5022262418" evidence="5">
    <location>
        <begin position="22"/>
        <end position="534"/>
    </location>
</feature>
<sequence>MRSLTLVTLPAFLVMCAAVLAVEMFCDEQQDSKRKMIQRLSEKLFDGYRKDFLPRLNESIPVKVKFEYEIITIKDVNAKDQTMTVYGWVRQVWHNPFLQWNCSEYGGIENLQASAEKIWVPDILMYNNVDLQDRIGGGPTTYKTNVVVQANGQNDWKSPAIFKTLCAIDVTYFPFDIQTCSLKFGSWASNSQQLTMSPEQMSGKSDQYVDNGEWDILKIEAKRNVVRYSIGTFDDVTVTIVIGRVFFVFCVNLIIPCFLISSMIFLGFILPPECGERIGLSITVLLAMTVFQQLTANIFPSFYFPLLGQYYFATSVEISISLLATTVILNFTARKNKKMPRWMRILFLQWTARVVLLKKTVEKSCPKPKFKTSTRRRKPEMEHKDHEEAKENGAVVHEQMMHGSLPDQFERKDDHLVAELKRMFMISKNLDHGGLRYANSGKSPHLNVFTDGQDTYSPEPYEAWDETSLSFTGVLDENGEELNENELNLRKWEWIMAARVLDRALLWVSIISGIVTFFAIFMRAPRLQAVLFGS</sequence>
<evidence type="ECO:0000313" key="9">
    <source>
        <dbReference type="EMBL" id="PFX27389.1"/>
    </source>
</evidence>
<dbReference type="InterPro" id="IPR036719">
    <property type="entry name" value="Neuro-gated_channel_TM_sf"/>
</dbReference>
<dbReference type="PROSITE" id="PS00236">
    <property type="entry name" value="NEUROTR_ION_CHANNEL"/>
    <property type="match status" value="1"/>
</dbReference>
<feature type="compositionally biased region" description="Basic and acidic residues" evidence="6">
    <location>
        <begin position="379"/>
        <end position="389"/>
    </location>
</feature>
<dbReference type="GO" id="GO:0005230">
    <property type="term" value="F:extracellular ligand-gated monoatomic ion channel activity"/>
    <property type="evidence" value="ECO:0007669"/>
    <property type="project" value="InterPro"/>
</dbReference>
<dbReference type="FunFam" id="1.20.58.390:FF:000043">
    <property type="entry name" value="AcetylCholine Receptor"/>
    <property type="match status" value="1"/>
</dbReference>
<proteinExistence type="inferred from homology"/>
<comment type="similarity">
    <text evidence="5">Belongs to the ligand-gated ion channel (TC 1.A.9) family.</text>
</comment>
<evidence type="ECO:0000256" key="1">
    <source>
        <dbReference type="ARBA" id="ARBA00004141"/>
    </source>
</evidence>
<dbReference type="PRINTS" id="PR00252">
    <property type="entry name" value="NRIONCHANNEL"/>
</dbReference>
<accession>A0A2B4SE76</accession>
<dbReference type="InterPro" id="IPR036734">
    <property type="entry name" value="Neur_chan_lig-bd_sf"/>
</dbReference>
<dbReference type="Gene3D" id="1.20.58.390">
    <property type="entry name" value="Neurotransmitter-gated ion-channel transmembrane domain"/>
    <property type="match status" value="1"/>
</dbReference>
<dbReference type="Proteomes" id="UP000225706">
    <property type="component" value="Unassembled WGS sequence"/>
</dbReference>
<evidence type="ECO:0000313" key="10">
    <source>
        <dbReference type="Proteomes" id="UP000225706"/>
    </source>
</evidence>
<evidence type="ECO:0000256" key="5">
    <source>
        <dbReference type="RuleBase" id="RU000687"/>
    </source>
</evidence>
<evidence type="ECO:0000259" key="7">
    <source>
        <dbReference type="Pfam" id="PF02931"/>
    </source>
</evidence>
<dbReference type="Pfam" id="PF02932">
    <property type="entry name" value="Neur_chan_memb"/>
    <property type="match status" value="1"/>
</dbReference>
<feature type="domain" description="Neurotransmitter-gated ion-channel ligand-binding" evidence="7">
    <location>
        <begin position="38"/>
        <end position="244"/>
    </location>
</feature>
<dbReference type="AlphaFoldDB" id="A0A2B4SE76"/>
<keyword evidence="5" id="KW-0406">Ion transport</keyword>
<dbReference type="SUPFAM" id="SSF63712">
    <property type="entry name" value="Nicotinic receptor ligand binding domain-like"/>
    <property type="match status" value="1"/>
</dbReference>
<dbReference type="InterPro" id="IPR018000">
    <property type="entry name" value="Neurotransmitter_ion_chnl_CS"/>
</dbReference>
<dbReference type="Pfam" id="PF02931">
    <property type="entry name" value="Neur_chan_LBD"/>
    <property type="match status" value="1"/>
</dbReference>
<name>A0A2B4SE76_STYPI</name>